<name>A0A0F9G355_9ZZZZ</name>
<dbReference type="AlphaFoldDB" id="A0A0F9G355"/>
<accession>A0A0F9G355</accession>
<gene>
    <name evidence="1" type="ORF">LCGC14_1877600</name>
</gene>
<proteinExistence type="predicted"/>
<dbReference type="EMBL" id="LAZR01019271">
    <property type="protein sequence ID" value="KKL93149.1"/>
    <property type="molecule type" value="Genomic_DNA"/>
</dbReference>
<protein>
    <submittedName>
        <fullName evidence="1">Uncharacterized protein</fullName>
    </submittedName>
</protein>
<dbReference type="InterPro" id="IPR029063">
    <property type="entry name" value="SAM-dependent_MTases_sf"/>
</dbReference>
<comment type="caution">
    <text evidence="1">The sequence shown here is derived from an EMBL/GenBank/DDBJ whole genome shotgun (WGS) entry which is preliminary data.</text>
</comment>
<organism evidence="1">
    <name type="scientific">marine sediment metagenome</name>
    <dbReference type="NCBI Taxonomy" id="412755"/>
    <lineage>
        <taxon>unclassified sequences</taxon>
        <taxon>metagenomes</taxon>
        <taxon>ecological metagenomes</taxon>
    </lineage>
</organism>
<dbReference type="Gene3D" id="3.40.50.150">
    <property type="entry name" value="Vaccinia Virus protein VP39"/>
    <property type="match status" value="1"/>
</dbReference>
<evidence type="ECO:0000313" key="1">
    <source>
        <dbReference type="EMBL" id="KKL93149.1"/>
    </source>
</evidence>
<reference evidence="1" key="1">
    <citation type="journal article" date="2015" name="Nature">
        <title>Complex archaea that bridge the gap between prokaryotes and eukaryotes.</title>
        <authorList>
            <person name="Spang A."/>
            <person name="Saw J.H."/>
            <person name="Jorgensen S.L."/>
            <person name="Zaremba-Niedzwiedzka K."/>
            <person name="Martijn J."/>
            <person name="Lind A.E."/>
            <person name="van Eijk R."/>
            <person name="Schleper C."/>
            <person name="Guy L."/>
            <person name="Ettema T.J."/>
        </authorList>
    </citation>
    <scope>NUCLEOTIDE SEQUENCE</scope>
</reference>
<sequence length="133" mass="15025">MIDSRDDNALGTDNLAEKVIDLAKKLATLAPDKAETLLSLINAGLEPGGGEEEQYRLAEALSATIYPKYKFSEFARLFLEDEGFLNYYKRFMDADNWHSFDRKYTLDQLLKLTFHLPGDLVECGTYKGASAYL</sequence>
<feature type="non-terminal residue" evidence="1">
    <location>
        <position position="133"/>
    </location>
</feature>